<feature type="transmembrane region" description="Helical" evidence="1">
    <location>
        <begin position="53"/>
        <end position="79"/>
    </location>
</feature>
<organism evidence="2 3">
    <name type="scientific">Polaribacter marinivivus</name>
    <dbReference type="NCBI Taxonomy" id="1524260"/>
    <lineage>
        <taxon>Bacteria</taxon>
        <taxon>Pseudomonadati</taxon>
        <taxon>Bacteroidota</taxon>
        <taxon>Flavobacteriia</taxon>
        <taxon>Flavobacteriales</taxon>
        <taxon>Flavobacteriaceae</taxon>
    </lineage>
</organism>
<accession>A0ABV8R7Y4</accession>
<evidence type="ECO:0000313" key="3">
    <source>
        <dbReference type="Proteomes" id="UP001595826"/>
    </source>
</evidence>
<dbReference type="Pfam" id="PF11188">
    <property type="entry name" value="DUF2975"/>
    <property type="match status" value="1"/>
</dbReference>
<keyword evidence="1" id="KW-0472">Membrane</keyword>
<evidence type="ECO:0000313" key="2">
    <source>
        <dbReference type="EMBL" id="MFC4268308.1"/>
    </source>
</evidence>
<reference evidence="3" key="1">
    <citation type="journal article" date="2019" name="Int. J. Syst. Evol. Microbiol.">
        <title>The Global Catalogue of Microorganisms (GCM) 10K type strain sequencing project: providing services to taxonomists for standard genome sequencing and annotation.</title>
        <authorList>
            <consortium name="The Broad Institute Genomics Platform"/>
            <consortium name="The Broad Institute Genome Sequencing Center for Infectious Disease"/>
            <person name="Wu L."/>
            <person name="Ma J."/>
        </authorList>
    </citation>
    <scope>NUCLEOTIDE SEQUENCE [LARGE SCALE GENOMIC DNA]</scope>
    <source>
        <strain evidence="3">CECT 8655</strain>
    </source>
</reference>
<feature type="transmembrane region" description="Helical" evidence="1">
    <location>
        <begin position="100"/>
        <end position="120"/>
    </location>
</feature>
<proteinExistence type="predicted"/>
<feature type="transmembrane region" description="Helical" evidence="1">
    <location>
        <begin position="132"/>
        <end position="153"/>
    </location>
</feature>
<keyword evidence="3" id="KW-1185">Reference proteome</keyword>
<feature type="transmembrane region" description="Helical" evidence="1">
    <location>
        <begin position="12"/>
        <end position="33"/>
    </location>
</feature>
<comment type="caution">
    <text evidence="2">The sequence shown here is derived from an EMBL/GenBank/DDBJ whole genome shotgun (WGS) entry which is preliminary data.</text>
</comment>
<dbReference type="Proteomes" id="UP001595826">
    <property type="component" value="Unassembled WGS sequence"/>
</dbReference>
<name>A0ABV8R7Y4_9FLAO</name>
<protein>
    <submittedName>
        <fullName evidence="2">DUF2975 domain-containing protein</fullName>
    </submittedName>
</protein>
<dbReference type="InterPro" id="IPR021354">
    <property type="entry name" value="DUF2975"/>
</dbReference>
<sequence>MKEINQYRLLIKLFYFIFSLSILLFPIRGLFAFMENDITYLGEYSEQNTFSKLILFVFIIKIVSKIIFFLGGFYLIKILKFEDIQEIFSDKNIFLFKKAGKLFITSSVVGTVVIWLDYFRNGIGNLKGNNDFLYSLYFSAIVGLFLLIFSKILEKAKELKQENDLTI</sequence>
<keyword evidence="1" id="KW-1133">Transmembrane helix</keyword>
<evidence type="ECO:0000256" key="1">
    <source>
        <dbReference type="SAM" id="Phobius"/>
    </source>
</evidence>
<gene>
    <name evidence="2" type="ORF">ACFOWD_05265</name>
</gene>
<keyword evidence="1" id="KW-0812">Transmembrane</keyword>
<dbReference type="EMBL" id="JBHSCY010000001">
    <property type="protein sequence ID" value="MFC4268308.1"/>
    <property type="molecule type" value="Genomic_DNA"/>
</dbReference>
<dbReference type="RefSeq" id="WP_377408709.1">
    <property type="nucleotide sequence ID" value="NZ_JBHSCY010000001.1"/>
</dbReference>